<keyword evidence="3" id="KW-1185">Reference proteome</keyword>
<gene>
    <name evidence="2" type="ORF">BOTBODRAFT_586705</name>
</gene>
<dbReference type="AlphaFoldDB" id="A0A067M868"/>
<proteinExistence type="predicted"/>
<evidence type="ECO:0000313" key="2">
    <source>
        <dbReference type="EMBL" id="KDQ08067.1"/>
    </source>
</evidence>
<reference evidence="3" key="1">
    <citation type="journal article" date="2014" name="Proc. Natl. Acad. Sci. U.S.A.">
        <title>Extensive sampling of basidiomycete genomes demonstrates inadequacy of the white-rot/brown-rot paradigm for wood decay fungi.</title>
        <authorList>
            <person name="Riley R."/>
            <person name="Salamov A.A."/>
            <person name="Brown D.W."/>
            <person name="Nagy L.G."/>
            <person name="Floudas D."/>
            <person name="Held B.W."/>
            <person name="Levasseur A."/>
            <person name="Lombard V."/>
            <person name="Morin E."/>
            <person name="Otillar R."/>
            <person name="Lindquist E.A."/>
            <person name="Sun H."/>
            <person name="LaButti K.M."/>
            <person name="Schmutz J."/>
            <person name="Jabbour D."/>
            <person name="Luo H."/>
            <person name="Baker S.E."/>
            <person name="Pisabarro A.G."/>
            <person name="Walton J.D."/>
            <person name="Blanchette R.A."/>
            <person name="Henrissat B."/>
            <person name="Martin F."/>
            <person name="Cullen D."/>
            <person name="Hibbett D.S."/>
            <person name="Grigoriev I.V."/>
        </authorList>
    </citation>
    <scope>NUCLEOTIDE SEQUENCE [LARGE SCALE GENOMIC DNA]</scope>
    <source>
        <strain evidence="3">FD-172 SS1</strain>
    </source>
</reference>
<name>A0A067M868_BOTB1</name>
<dbReference type="InParanoid" id="A0A067M868"/>
<evidence type="ECO:0000256" key="1">
    <source>
        <dbReference type="SAM" id="SignalP"/>
    </source>
</evidence>
<evidence type="ECO:0000313" key="3">
    <source>
        <dbReference type="Proteomes" id="UP000027195"/>
    </source>
</evidence>
<protein>
    <submittedName>
        <fullName evidence="2">Uncharacterized protein</fullName>
    </submittedName>
</protein>
<dbReference type="HOGENOM" id="CLU_2359442_0_0_1"/>
<organism evidence="2 3">
    <name type="scientific">Botryobasidium botryosum (strain FD-172 SS1)</name>
    <dbReference type="NCBI Taxonomy" id="930990"/>
    <lineage>
        <taxon>Eukaryota</taxon>
        <taxon>Fungi</taxon>
        <taxon>Dikarya</taxon>
        <taxon>Basidiomycota</taxon>
        <taxon>Agaricomycotina</taxon>
        <taxon>Agaricomycetes</taxon>
        <taxon>Cantharellales</taxon>
        <taxon>Botryobasidiaceae</taxon>
        <taxon>Botryobasidium</taxon>
    </lineage>
</organism>
<feature type="chain" id="PRO_5001644468" evidence="1">
    <location>
        <begin position="21"/>
        <end position="96"/>
    </location>
</feature>
<sequence length="96" mass="11087">MILIPHTRFLFLFLFPPSYSVSLVSRLSSLVFDRLFNLKHPVHQLPSFYSSIIPFFSPQSFYSPPFQSASTVYYGIFTSTSDMGLHIYWLVAVVDQ</sequence>
<dbReference type="EMBL" id="KL198096">
    <property type="protein sequence ID" value="KDQ08067.1"/>
    <property type="molecule type" value="Genomic_DNA"/>
</dbReference>
<feature type="signal peptide" evidence="1">
    <location>
        <begin position="1"/>
        <end position="20"/>
    </location>
</feature>
<keyword evidence="1" id="KW-0732">Signal</keyword>
<accession>A0A067M868</accession>
<dbReference type="Proteomes" id="UP000027195">
    <property type="component" value="Unassembled WGS sequence"/>
</dbReference>